<feature type="domain" description="Competence protein CoiA-like N-terminal" evidence="2">
    <location>
        <begin position="43"/>
        <end position="75"/>
    </location>
</feature>
<feature type="domain" description="Competence protein CoiA nuclease-like" evidence="1">
    <location>
        <begin position="83"/>
        <end position="214"/>
    </location>
</feature>
<dbReference type="Proteomes" id="UP000295735">
    <property type="component" value="Unassembled WGS sequence"/>
</dbReference>
<evidence type="ECO:0008006" key="5">
    <source>
        <dbReference type="Google" id="ProtNLM"/>
    </source>
</evidence>
<dbReference type="InterPro" id="IPR010330">
    <property type="entry name" value="CoiA_nuc"/>
</dbReference>
<dbReference type="InterPro" id="IPR057253">
    <property type="entry name" value="CoiA-like_N"/>
</dbReference>
<accession>A0ABQ6RBP3</accession>
<dbReference type="PIRSF" id="PIRSF007487">
    <property type="entry name" value="Competence-induced_CoiA_bac"/>
    <property type="match status" value="1"/>
</dbReference>
<gene>
    <name evidence="3" type="ORF">ERX35_001550</name>
</gene>
<comment type="caution">
    <text evidence="3">The sequence shown here is derived from an EMBL/GenBank/DDBJ whole genome shotgun (WGS) entry which is preliminary data.</text>
</comment>
<dbReference type="EMBL" id="SCWC02000001">
    <property type="protein sequence ID" value="KAA1042593.1"/>
    <property type="molecule type" value="Genomic_DNA"/>
</dbReference>
<keyword evidence="4" id="KW-1185">Reference proteome</keyword>
<evidence type="ECO:0000313" key="4">
    <source>
        <dbReference type="Proteomes" id="UP000295735"/>
    </source>
</evidence>
<evidence type="ECO:0000259" key="1">
    <source>
        <dbReference type="Pfam" id="PF06054"/>
    </source>
</evidence>
<dbReference type="InterPro" id="IPR021176">
    <property type="entry name" value="Competence-induced_CoiA"/>
</dbReference>
<sequence>MNEVYINLIKQINTSCDYKVGGVFVLIAVNDEGHYVSADRAAGKGFKCPVCLSPVILKKGRYKIPHFSHQRIQDCFKSTYKQESAAHLAGKHELYRLAQHEHVAMEYYLHDIEQIPDILVNNKLALEIQLSVIPVTTLIERTYGYRRIGMDVIWIAAEESLKKEGQALKLTLFQRSMVNASMRRLITYDAGKNKFYRYQLTGLTESMAVMYKRQQITAVNELMNIHDGPSSSQCLLISESARDSYIRRCQSKKSVLEPTLSALYQLRINWQQLPEELGIIVPSQFYIRTHPIQWQSRLRLLVIRDEFTMQKFKEELDFFVYYASDLDHEQLTKQLLQEYREAVRNLYVQI</sequence>
<dbReference type="Pfam" id="PF06054">
    <property type="entry name" value="CoiA_nuc"/>
    <property type="match status" value="1"/>
</dbReference>
<proteinExistence type="predicted"/>
<reference evidence="3 4" key="1">
    <citation type="submission" date="2019-09" db="EMBL/GenBank/DDBJ databases">
        <authorList>
            <person name="Mazhar S."/>
            <person name="Altermann E."/>
            <person name="Hill C."/>
            <person name="Mcauliffe O."/>
        </authorList>
    </citation>
    <scope>NUCLEOTIDE SEQUENCE [LARGE SCALE GENOMIC DNA]</scope>
    <source>
        <strain evidence="3 4">ATCC 51831</strain>
    </source>
</reference>
<organism evidence="3 4">
    <name type="scientific">Macrococcus equipercicus</name>
    <dbReference type="NCBI Taxonomy" id="69967"/>
    <lineage>
        <taxon>Bacteria</taxon>
        <taxon>Bacillati</taxon>
        <taxon>Bacillota</taxon>
        <taxon>Bacilli</taxon>
        <taxon>Bacillales</taxon>
        <taxon>Staphylococcaceae</taxon>
        <taxon>Macrococcus</taxon>
    </lineage>
</organism>
<name>A0ABQ6RBP3_9STAP</name>
<dbReference type="Pfam" id="PF25164">
    <property type="entry name" value="CoiA_N"/>
    <property type="match status" value="1"/>
</dbReference>
<evidence type="ECO:0000313" key="3">
    <source>
        <dbReference type="EMBL" id="KAA1042593.1"/>
    </source>
</evidence>
<protein>
    <recommendedName>
        <fullName evidence="5">Competence protein CoiA</fullName>
    </recommendedName>
</protein>
<evidence type="ECO:0000259" key="2">
    <source>
        <dbReference type="Pfam" id="PF25164"/>
    </source>
</evidence>